<reference evidence="3" key="1">
    <citation type="journal article" date="2014" name="Int. J. Syst. Evol. Microbiol.">
        <title>Complete genome sequence of Corynebacterium casei LMG S-19264T (=DSM 44701T), isolated from a smear-ripened cheese.</title>
        <authorList>
            <consortium name="US DOE Joint Genome Institute (JGI-PGF)"/>
            <person name="Walter F."/>
            <person name="Albersmeier A."/>
            <person name="Kalinowski J."/>
            <person name="Ruckert C."/>
        </authorList>
    </citation>
    <scope>NUCLEOTIDE SEQUENCE</scope>
    <source>
        <strain evidence="3">CGMCC 1.15478</strain>
    </source>
</reference>
<sequence>MKKTFSALAGSALVAGALVLVPASASAAPYCGIVWGSLQKTQQVMSTAPVVNVRSGQHNCFDRVVVDIKGPVAGYHVRYVDVVRQDGSGHAVPLRGGAAIQVIVMSPAYDSYGNATYSPANRNEIVNVNNYQTFRQVAYAGSFEGQTTFGVGVRARLPFRVFTLDGPAEYSRVVVDVAHYWQ</sequence>
<keyword evidence="1" id="KW-0732">Signal</keyword>
<evidence type="ECO:0000313" key="4">
    <source>
        <dbReference type="Proteomes" id="UP000641514"/>
    </source>
</evidence>
<accession>A0A916XA51</accession>
<dbReference type="InterPro" id="IPR056303">
    <property type="entry name" value="AMIN-like"/>
</dbReference>
<dbReference type="Pfam" id="PF24837">
    <property type="entry name" value="AMIN-like"/>
    <property type="match status" value="1"/>
</dbReference>
<feature type="signal peptide" evidence="1">
    <location>
        <begin position="1"/>
        <end position="27"/>
    </location>
</feature>
<name>A0A916XA51_9ACTN</name>
<evidence type="ECO:0000313" key="3">
    <source>
        <dbReference type="EMBL" id="GGC56582.1"/>
    </source>
</evidence>
<comment type="caution">
    <text evidence="3">The sequence shown here is derived from an EMBL/GenBank/DDBJ whole genome shotgun (WGS) entry which is preliminary data.</text>
</comment>
<feature type="domain" description="AMIN-like" evidence="2">
    <location>
        <begin position="49"/>
        <end position="179"/>
    </location>
</feature>
<proteinExistence type="predicted"/>
<evidence type="ECO:0000259" key="2">
    <source>
        <dbReference type="Pfam" id="PF24837"/>
    </source>
</evidence>
<protein>
    <recommendedName>
        <fullName evidence="2">AMIN-like domain-containing protein</fullName>
    </recommendedName>
</protein>
<reference evidence="3" key="2">
    <citation type="submission" date="2020-09" db="EMBL/GenBank/DDBJ databases">
        <authorList>
            <person name="Sun Q."/>
            <person name="Zhou Y."/>
        </authorList>
    </citation>
    <scope>NUCLEOTIDE SEQUENCE</scope>
    <source>
        <strain evidence="3">CGMCC 1.15478</strain>
    </source>
</reference>
<feature type="chain" id="PRO_5037042438" description="AMIN-like domain-containing protein" evidence="1">
    <location>
        <begin position="28"/>
        <end position="182"/>
    </location>
</feature>
<dbReference type="RefSeq" id="WP_188670575.1">
    <property type="nucleotide sequence ID" value="NZ_BMJH01000001.1"/>
</dbReference>
<dbReference type="Proteomes" id="UP000641514">
    <property type="component" value="Unassembled WGS sequence"/>
</dbReference>
<dbReference type="AlphaFoldDB" id="A0A916XA51"/>
<keyword evidence="4" id="KW-1185">Reference proteome</keyword>
<gene>
    <name evidence="3" type="ORF">GCM10011410_06310</name>
</gene>
<evidence type="ECO:0000256" key="1">
    <source>
        <dbReference type="SAM" id="SignalP"/>
    </source>
</evidence>
<dbReference type="EMBL" id="BMJH01000001">
    <property type="protein sequence ID" value="GGC56582.1"/>
    <property type="molecule type" value="Genomic_DNA"/>
</dbReference>
<organism evidence="3 4">
    <name type="scientific">Hoyosella rhizosphaerae</name>
    <dbReference type="NCBI Taxonomy" id="1755582"/>
    <lineage>
        <taxon>Bacteria</taxon>
        <taxon>Bacillati</taxon>
        <taxon>Actinomycetota</taxon>
        <taxon>Actinomycetes</taxon>
        <taxon>Mycobacteriales</taxon>
        <taxon>Hoyosellaceae</taxon>
        <taxon>Hoyosella</taxon>
    </lineage>
</organism>